<keyword evidence="7" id="KW-1185">Reference proteome</keyword>
<name>A0A087G4I4_ARAAL</name>
<proteinExistence type="inferred from homology"/>
<evidence type="ECO:0000313" key="7">
    <source>
        <dbReference type="Proteomes" id="UP000029120"/>
    </source>
</evidence>
<gene>
    <name evidence="6" type="ordered locus">AALP_Aa8g024700</name>
</gene>
<keyword evidence="4" id="KW-0119">Carbohydrate metabolism</keyword>
<dbReference type="GO" id="GO:0006000">
    <property type="term" value="P:fructose metabolic process"/>
    <property type="evidence" value="ECO:0007669"/>
    <property type="project" value="TreeGrafter"/>
</dbReference>
<dbReference type="eggNOG" id="KOG1458">
    <property type="taxonomic scope" value="Eukaryota"/>
</dbReference>
<dbReference type="Pfam" id="PF00316">
    <property type="entry name" value="FBPase"/>
    <property type="match status" value="1"/>
</dbReference>
<comment type="similarity">
    <text evidence="4">Belongs to the FBPase class 1 family.</text>
</comment>
<dbReference type="InterPro" id="IPR033391">
    <property type="entry name" value="FBPase_N"/>
</dbReference>
<accession>A0A087G4I4</accession>
<dbReference type="InterPro" id="IPR028343">
    <property type="entry name" value="FBPtase"/>
</dbReference>
<evidence type="ECO:0000259" key="5">
    <source>
        <dbReference type="Pfam" id="PF00316"/>
    </source>
</evidence>
<organism evidence="6 7">
    <name type="scientific">Arabis alpina</name>
    <name type="common">Alpine rock-cress</name>
    <dbReference type="NCBI Taxonomy" id="50452"/>
    <lineage>
        <taxon>Eukaryota</taxon>
        <taxon>Viridiplantae</taxon>
        <taxon>Streptophyta</taxon>
        <taxon>Embryophyta</taxon>
        <taxon>Tracheophyta</taxon>
        <taxon>Spermatophyta</taxon>
        <taxon>Magnoliopsida</taxon>
        <taxon>eudicotyledons</taxon>
        <taxon>Gunneridae</taxon>
        <taxon>Pentapetalae</taxon>
        <taxon>rosids</taxon>
        <taxon>malvids</taxon>
        <taxon>Brassicales</taxon>
        <taxon>Brassicaceae</taxon>
        <taxon>Arabideae</taxon>
        <taxon>Arabis</taxon>
    </lineage>
</organism>
<dbReference type="Gene3D" id="3.40.190.80">
    <property type="match status" value="1"/>
</dbReference>
<dbReference type="SUPFAM" id="SSF56655">
    <property type="entry name" value="Carbohydrate phosphatase"/>
    <property type="match status" value="1"/>
</dbReference>
<evidence type="ECO:0000256" key="4">
    <source>
        <dbReference type="RuleBase" id="RU000508"/>
    </source>
</evidence>
<evidence type="ECO:0000256" key="2">
    <source>
        <dbReference type="ARBA" id="ARBA00013093"/>
    </source>
</evidence>
<dbReference type="GO" id="GO:0005829">
    <property type="term" value="C:cytosol"/>
    <property type="evidence" value="ECO:0007669"/>
    <property type="project" value="TreeGrafter"/>
</dbReference>
<dbReference type="AlphaFoldDB" id="A0A087G4I4"/>
<dbReference type="Proteomes" id="UP000029120">
    <property type="component" value="Chromosome 8"/>
</dbReference>
<reference evidence="7" key="1">
    <citation type="journal article" date="2015" name="Nat. Plants">
        <title>Genome expansion of Arabis alpina linked with retrotransposition and reduced symmetric DNA methylation.</title>
        <authorList>
            <person name="Willing E.M."/>
            <person name="Rawat V."/>
            <person name="Mandakova T."/>
            <person name="Maumus F."/>
            <person name="James G.V."/>
            <person name="Nordstroem K.J."/>
            <person name="Becker C."/>
            <person name="Warthmann N."/>
            <person name="Chica C."/>
            <person name="Szarzynska B."/>
            <person name="Zytnicki M."/>
            <person name="Albani M.C."/>
            <person name="Kiefer C."/>
            <person name="Bergonzi S."/>
            <person name="Castaings L."/>
            <person name="Mateos J.L."/>
            <person name="Berns M.C."/>
            <person name="Bujdoso N."/>
            <person name="Piofczyk T."/>
            <person name="de Lorenzo L."/>
            <person name="Barrero-Sicilia C."/>
            <person name="Mateos I."/>
            <person name="Piednoel M."/>
            <person name="Hagmann J."/>
            <person name="Chen-Min-Tao R."/>
            <person name="Iglesias-Fernandez R."/>
            <person name="Schuster S.C."/>
            <person name="Alonso-Blanco C."/>
            <person name="Roudier F."/>
            <person name="Carbonero P."/>
            <person name="Paz-Ares J."/>
            <person name="Davis S.J."/>
            <person name="Pecinka A."/>
            <person name="Quesneville H."/>
            <person name="Colot V."/>
            <person name="Lysak M.A."/>
            <person name="Weigel D."/>
            <person name="Coupland G."/>
            <person name="Schneeberger K."/>
        </authorList>
    </citation>
    <scope>NUCLEOTIDE SEQUENCE [LARGE SCALE GENOMIC DNA]</scope>
    <source>
        <strain evidence="7">cv. Pajares</strain>
    </source>
</reference>
<dbReference type="GO" id="GO:0042132">
    <property type="term" value="F:fructose 1,6-bisphosphate 1-phosphatase activity"/>
    <property type="evidence" value="ECO:0007669"/>
    <property type="project" value="UniProtKB-EC"/>
</dbReference>
<evidence type="ECO:0000313" key="6">
    <source>
        <dbReference type="EMBL" id="KFK24786.1"/>
    </source>
</evidence>
<dbReference type="PRINTS" id="PR00115">
    <property type="entry name" value="F16BPHPHTASE"/>
</dbReference>
<sequence length="102" mass="11334">MDHEIFGIYTLTHSDEPTTEDVLKPGNKMVAVGYCMYGSSCMLVLSTGIGIHIFTLDPLLGEFILIHPDIKEVLPMSFLMEQAGGHAFTGKKRVSYQLILEM</sequence>
<evidence type="ECO:0000256" key="1">
    <source>
        <dbReference type="ARBA" id="ARBA00001273"/>
    </source>
</evidence>
<dbReference type="EC" id="3.1.3.11" evidence="2"/>
<dbReference type="Gene3D" id="3.30.540.10">
    <property type="entry name" value="Fructose-1,6-Bisphosphatase, subunit A, domain 1"/>
    <property type="match status" value="1"/>
</dbReference>
<dbReference type="GO" id="GO:0006094">
    <property type="term" value="P:gluconeogenesis"/>
    <property type="evidence" value="ECO:0007669"/>
    <property type="project" value="TreeGrafter"/>
</dbReference>
<dbReference type="Gramene" id="KFK24786">
    <property type="protein sequence ID" value="KFK24786"/>
    <property type="gene ID" value="AALP_AA8G024700"/>
</dbReference>
<dbReference type="GO" id="GO:0005986">
    <property type="term" value="P:sucrose biosynthetic process"/>
    <property type="evidence" value="ECO:0007669"/>
    <property type="project" value="TreeGrafter"/>
</dbReference>
<keyword evidence="4" id="KW-0378">Hydrolase</keyword>
<dbReference type="PANTHER" id="PTHR11556">
    <property type="entry name" value="FRUCTOSE-1,6-BISPHOSPHATASE-RELATED"/>
    <property type="match status" value="1"/>
</dbReference>
<dbReference type="OrthoDB" id="9540059at2759"/>
<dbReference type="PANTHER" id="PTHR11556:SF41">
    <property type="entry name" value="FRUCTOSE-1,6-BISPHOSPHATASE, CYTOSOLIC"/>
    <property type="match status" value="1"/>
</dbReference>
<protein>
    <recommendedName>
        <fullName evidence="2">fructose-bisphosphatase</fullName>
        <ecNumber evidence="2">3.1.3.11</ecNumber>
    </recommendedName>
    <alternativeName>
        <fullName evidence="3">D-fructose-1,6-bisphosphate 1-phosphohydrolase</fullName>
    </alternativeName>
</protein>
<feature type="domain" description="Fructose-1-6-bisphosphatase class I N-terminal" evidence="5">
    <location>
        <begin position="5"/>
        <end position="68"/>
    </location>
</feature>
<dbReference type="EMBL" id="CM002876">
    <property type="protein sequence ID" value="KFK24786.1"/>
    <property type="molecule type" value="Genomic_DNA"/>
</dbReference>
<dbReference type="InterPro" id="IPR000146">
    <property type="entry name" value="FBPase_class-1"/>
</dbReference>
<comment type="catalytic activity">
    <reaction evidence="1">
        <text>beta-D-fructose 1,6-bisphosphate + H2O = beta-D-fructose 6-phosphate + phosphate</text>
        <dbReference type="Rhea" id="RHEA:11064"/>
        <dbReference type="ChEBI" id="CHEBI:15377"/>
        <dbReference type="ChEBI" id="CHEBI:32966"/>
        <dbReference type="ChEBI" id="CHEBI:43474"/>
        <dbReference type="ChEBI" id="CHEBI:57634"/>
        <dbReference type="EC" id="3.1.3.11"/>
    </reaction>
</comment>
<evidence type="ECO:0000256" key="3">
    <source>
        <dbReference type="ARBA" id="ARBA00032973"/>
    </source>
</evidence>
<dbReference type="GO" id="GO:0030388">
    <property type="term" value="P:fructose 1,6-bisphosphate metabolic process"/>
    <property type="evidence" value="ECO:0007669"/>
    <property type="project" value="TreeGrafter"/>
</dbReference>
<dbReference type="GO" id="GO:0006002">
    <property type="term" value="P:fructose 6-phosphate metabolic process"/>
    <property type="evidence" value="ECO:0007669"/>
    <property type="project" value="TreeGrafter"/>
</dbReference>